<evidence type="ECO:0000259" key="3">
    <source>
        <dbReference type="PROSITE" id="PS50076"/>
    </source>
</evidence>
<evidence type="ECO:0000256" key="1">
    <source>
        <dbReference type="SAM" id="MobiDB-lite"/>
    </source>
</evidence>
<organism evidence="4 5">
    <name type="scientific">Skeletonema marinoi</name>
    <dbReference type="NCBI Taxonomy" id="267567"/>
    <lineage>
        <taxon>Eukaryota</taxon>
        <taxon>Sar</taxon>
        <taxon>Stramenopiles</taxon>
        <taxon>Ochrophyta</taxon>
        <taxon>Bacillariophyta</taxon>
        <taxon>Coscinodiscophyceae</taxon>
        <taxon>Thalassiosirophycidae</taxon>
        <taxon>Thalassiosirales</taxon>
        <taxon>Skeletonemataceae</taxon>
        <taxon>Skeletonema</taxon>
        <taxon>Skeletonema marinoi-dohrnii complex</taxon>
    </lineage>
</organism>
<gene>
    <name evidence="4" type="ORF">QTG54_012220</name>
</gene>
<name>A0AAD9D980_9STRA</name>
<feature type="chain" id="PRO_5042263129" evidence="2">
    <location>
        <begin position="44"/>
        <end position="957"/>
    </location>
</feature>
<feature type="compositionally biased region" description="Acidic residues" evidence="1">
    <location>
        <begin position="868"/>
        <end position="877"/>
    </location>
</feature>
<dbReference type="AlphaFoldDB" id="A0AAD9D980"/>
<feature type="region of interest" description="Disordered" evidence="1">
    <location>
        <begin position="847"/>
        <end position="957"/>
    </location>
</feature>
<dbReference type="InterPro" id="IPR001623">
    <property type="entry name" value="DnaJ_domain"/>
</dbReference>
<protein>
    <submittedName>
        <fullName evidence="4">DnaJ domain-containing protein</fullName>
    </submittedName>
</protein>
<dbReference type="Pfam" id="PF00226">
    <property type="entry name" value="DnaJ"/>
    <property type="match status" value="1"/>
</dbReference>
<evidence type="ECO:0000313" key="4">
    <source>
        <dbReference type="EMBL" id="KAK1737353.1"/>
    </source>
</evidence>
<sequence>MPYSLISICMHSAKANTDAPTMISAVQLLSVLACLLQFLCVLSSEVTIDAASGEILSPAENDDHLSQPFCVPNKLLDGQISTCTAYQITTLNASPRRCIHIEALPPIDEDEKPLVCTNYPNWSDGTNTCKVYAQARNKDWCTKFGGLDYSGLGVRHNANQACCVCGGGNYQKPRLQIGDYVKVKFGKYQKCEQMRIVEYNLDPSFSYVVEVTKECGRNVLTAVKNGVKEVKKEIQPGEKFHVQDDNPNLIEKHWKVELKKCRYGLAQQEFEFFPADEHLGDSGVVRIQHKLSGVNLAEALGGKTNEVNITRVFEDGLFLGSSDFYYLQIITQLFEGRLNKDGTPWSGPPRSEYVASGYFGEKEYSEVKSSVNDIDDMQFSMWAFKQVEIESDETAGLVDEHAQWLLRMTQSIGVDYLDKLPPFHLLDVEREASKSEVKARFRELSKSFHPDKLVNQPEKKELFERIFVLLQNAYQGLKSADEAEKEKFRVQAESASQIFAHSQHVIELLPFHWTKIDDGTNETNGRYILNVASHINSTLLNVTDEVESDSTEQLWVTFMYSARCSMSRSVVGVVDLAARHLAQLGIKVGAYGCGLYKEFPIEKDDVLGVKSDPICSQFHRRETPNVHVIVETLPGKRRDVESGEFIIVPPDPEVVKDNAMFKYFYAAVPDGNSAQFLPQNFIDFAKAGRQVWESSHLVHKMRKEDFTSPDFISNISIVAFLDGTGLGETNEDVVSTIGSSFPGLARRFVNDDVYVGISQCGFGDEYADENDAASKRYVDCSKLDVSRLPDIKIYAPNMTEGESLLRGQFGDRRDVQIALESLGNVIRMMIGGEDGDEGDLDEIDDIKEASDEGGGSCGNTQPPPPSDLDLDEIEGVEETPLLEMNSEEDTQAPPLADAPKKPKLASPDKREKIDGGRDNKVRDRDRVAGFESRQQARRGGGKILGGGGGGGGGFISG</sequence>
<keyword evidence="2" id="KW-0732">Signal</keyword>
<accession>A0AAD9D980</accession>
<dbReference type="EMBL" id="JATAAI010000026">
    <property type="protein sequence ID" value="KAK1737353.1"/>
    <property type="molecule type" value="Genomic_DNA"/>
</dbReference>
<dbReference type="Proteomes" id="UP001224775">
    <property type="component" value="Unassembled WGS sequence"/>
</dbReference>
<feature type="domain" description="J" evidence="3">
    <location>
        <begin position="421"/>
        <end position="489"/>
    </location>
</feature>
<evidence type="ECO:0000256" key="2">
    <source>
        <dbReference type="SAM" id="SignalP"/>
    </source>
</evidence>
<dbReference type="SUPFAM" id="SSF46565">
    <property type="entry name" value="Chaperone J-domain"/>
    <property type="match status" value="1"/>
</dbReference>
<keyword evidence="5" id="KW-1185">Reference proteome</keyword>
<dbReference type="PROSITE" id="PS50076">
    <property type="entry name" value="DNAJ_2"/>
    <property type="match status" value="1"/>
</dbReference>
<proteinExistence type="predicted"/>
<dbReference type="InterPro" id="IPR036869">
    <property type="entry name" value="J_dom_sf"/>
</dbReference>
<feature type="compositionally biased region" description="Gly residues" evidence="1">
    <location>
        <begin position="941"/>
        <end position="957"/>
    </location>
</feature>
<feature type="signal peptide" evidence="2">
    <location>
        <begin position="1"/>
        <end position="43"/>
    </location>
</feature>
<feature type="compositionally biased region" description="Basic and acidic residues" evidence="1">
    <location>
        <begin position="906"/>
        <end position="928"/>
    </location>
</feature>
<dbReference type="SMART" id="SM00271">
    <property type="entry name" value="DnaJ"/>
    <property type="match status" value="1"/>
</dbReference>
<comment type="caution">
    <text evidence="4">The sequence shown here is derived from an EMBL/GenBank/DDBJ whole genome shotgun (WGS) entry which is preliminary data.</text>
</comment>
<evidence type="ECO:0000313" key="5">
    <source>
        <dbReference type="Proteomes" id="UP001224775"/>
    </source>
</evidence>
<dbReference type="Gene3D" id="1.10.287.110">
    <property type="entry name" value="DnaJ domain"/>
    <property type="match status" value="1"/>
</dbReference>
<reference evidence="4" key="1">
    <citation type="submission" date="2023-06" db="EMBL/GenBank/DDBJ databases">
        <title>Survivors Of The Sea: Transcriptome response of Skeletonema marinoi to long-term dormancy.</title>
        <authorList>
            <person name="Pinder M.I.M."/>
            <person name="Kourtchenko O."/>
            <person name="Robertson E.K."/>
            <person name="Larsson T."/>
            <person name="Maumus F."/>
            <person name="Osuna-Cruz C.M."/>
            <person name="Vancaester E."/>
            <person name="Stenow R."/>
            <person name="Vandepoele K."/>
            <person name="Ploug H."/>
            <person name="Bruchert V."/>
            <person name="Godhe A."/>
            <person name="Topel M."/>
        </authorList>
    </citation>
    <scope>NUCLEOTIDE SEQUENCE</scope>
    <source>
        <strain evidence="4">R05AC</strain>
    </source>
</reference>